<evidence type="ECO:0000313" key="1">
    <source>
        <dbReference type="EMBL" id="GAA2889461.1"/>
    </source>
</evidence>
<comment type="caution">
    <text evidence="1">The sequence shown here is derived from an EMBL/GenBank/DDBJ whole genome shotgun (WGS) entry which is preliminary data.</text>
</comment>
<reference evidence="2" key="1">
    <citation type="journal article" date="2019" name="Int. J. Syst. Evol. Microbiol.">
        <title>The Global Catalogue of Microorganisms (GCM) 10K type strain sequencing project: providing services to taxonomists for standard genome sequencing and annotation.</title>
        <authorList>
            <consortium name="The Broad Institute Genomics Platform"/>
            <consortium name="The Broad Institute Genome Sequencing Center for Infectious Disease"/>
            <person name="Wu L."/>
            <person name="Ma J."/>
        </authorList>
    </citation>
    <scope>NUCLEOTIDE SEQUENCE [LARGE SCALE GENOMIC DNA]</scope>
    <source>
        <strain evidence="2">JCM 6242</strain>
    </source>
</reference>
<organism evidence="1 2">
    <name type="scientific">Streptosporangium fragile</name>
    <dbReference type="NCBI Taxonomy" id="46186"/>
    <lineage>
        <taxon>Bacteria</taxon>
        <taxon>Bacillati</taxon>
        <taxon>Actinomycetota</taxon>
        <taxon>Actinomycetes</taxon>
        <taxon>Streptosporangiales</taxon>
        <taxon>Streptosporangiaceae</taxon>
        <taxon>Streptosporangium</taxon>
    </lineage>
</organism>
<dbReference type="EMBL" id="BAAAVI010000044">
    <property type="protein sequence ID" value="GAA2889461.1"/>
    <property type="molecule type" value="Genomic_DNA"/>
</dbReference>
<sequence length="68" mass="6974">MAATARGPPATVAGVPGAPINIERTWEGQEAVADQGSRAPYTRRMLWRSAAAVCAVVMRPAGTSPPAA</sequence>
<evidence type="ECO:0000313" key="2">
    <source>
        <dbReference type="Proteomes" id="UP001500831"/>
    </source>
</evidence>
<name>A0ABP6IJ81_9ACTN</name>
<keyword evidence="2" id="KW-1185">Reference proteome</keyword>
<accession>A0ABP6IJ81</accession>
<protein>
    <submittedName>
        <fullName evidence="1">Uncharacterized protein</fullName>
    </submittedName>
</protein>
<proteinExistence type="predicted"/>
<gene>
    <name evidence="1" type="ORF">GCM10010517_53560</name>
</gene>
<dbReference type="Proteomes" id="UP001500831">
    <property type="component" value="Unassembled WGS sequence"/>
</dbReference>